<feature type="compositionally biased region" description="Polar residues" evidence="1">
    <location>
        <begin position="245"/>
        <end position="258"/>
    </location>
</feature>
<reference evidence="2 3" key="1">
    <citation type="journal article" date="2014" name="BMC Genomics">
        <title>Comparative genome sequencing reveals chemotype-specific gene clusters in the toxigenic black mold Stachybotrys.</title>
        <authorList>
            <person name="Semeiks J."/>
            <person name="Borek D."/>
            <person name="Otwinowski Z."/>
            <person name="Grishin N.V."/>
        </authorList>
    </citation>
    <scope>NUCLEOTIDE SEQUENCE [LARGE SCALE GENOMIC DNA]</scope>
    <source>
        <strain evidence="3">CBS 109288 / IBT 7711</strain>
    </source>
</reference>
<organism evidence="2 3">
    <name type="scientific">Stachybotrys chartarum (strain CBS 109288 / IBT 7711)</name>
    <name type="common">Toxic black mold</name>
    <name type="synonym">Stilbospora chartarum</name>
    <dbReference type="NCBI Taxonomy" id="1280523"/>
    <lineage>
        <taxon>Eukaryota</taxon>
        <taxon>Fungi</taxon>
        <taxon>Dikarya</taxon>
        <taxon>Ascomycota</taxon>
        <taxon>Pezizomycotina</taxon>
        <taxon>Sordariomycetes</taxon>
        <taxon>Hypocreomycetidae</taxon>
        <taxon>Hypocreales</taxon>
        <taxon>Stachybotryaceae</taxon>
        <taxon>Stachybotrys</taxon>
    </lineage>
</organism>
<dbReference type="OrthoDB" id="3508416at2759"/>
<accession>A0A084B435</accession>
<evidence type="ECO:0000313" key="2">
    <source>
        <dbReference type="EMBL" id="KEY72314.1"/>
    </source>
</evidence>
<evidence type="ECO:0000313" key="3">
    <source>
        <dbReference type="Proteomes" id="UP000028045"/>
    </source>
</evidence>
<sequence length="511" mass="56941">MNWLSHAPPRRSVQCSQNQKPLAGQDPTPSAFCMNPNTTGCMTPSLYGSPSRVASQMLQPSAFEQQWAGLRRSRQTSCSPLSEDDFLNHKIHGTSAWLEQQTSSSQSNGSTGSERYASPALYTLSDNMQRRWKGVVQAQEGSIAAAPRTLNSAAQRLDVVLTQSLHHQRDVNMMATGQLAGKVWQESRIPERFRAPLNNLSLSTMQPQDTEVTQTYARSLGIGLQQPSHPQPFDHPNLGQPRYHTPSSRPGDPTSSQRRGFHPMQAIYQEGLFRQHMTPQPPVIKDSAGTAFQFSTQYHGMHTESNASAEHLPPEQNCGLWLTNLPPSVDVHELLGSIKNVGRVWCTYVNVADNVKHHTAAAKIVFFTPDAARRLLTLSWTRGLYVGGYRARVSHNRIKTGEHPPVGKMSRVLIITGSSDFVNDKSLTEYFKERFVFELDEVTELIRAGYRCVLEYKFGSYRCQAQMGKMALEKDRPCGFEKVEYGDDPCEVGDTLSAYGIAAERIQGKGM</sequence>
<dbReference type="GO" id="GO:0003676">
    <property type="term" value="F:nucleic acid binding"/>
    <property type="evidence" value="ECO:0007669"/>
    <property type="project" value="InterPro"/>
</dbReference>
<dbReference type="AlphaFoldDB" id="A0A084B435"/>
<gene>
    <name evidence="2" type="ORF">S7711_00998</name>
</gene>
<dbReference type="Proteomes" id="UP000028045">
    <property type="component" value="Unassembled WGS sequence"/>
</dbReference>
<evidence type="ECO:0000256" key="1">
    <source>
        <dbReference type="SAM" id="MobiDB-lite"/>
    </source>
</evidence>
<dbReference type="EMBL" id="KL648095">
    <property type="protein sequence ID" value="KEY72314.1"/>
    <property type="molecule type" value="Genomic_DNA"/>
</dbReference>
<dbReference type="CDD" id="cd00590">
    <property type="entry name" value="RRM_SF"/>
    <property type="match status" value="1"/>
</dbReference>
<keyword evidence="3" id="KW-1185">Reference proteome</keyword>
<dbReference type="HOGENOM" id="CLU_533377_0_0_1"/>
<feature type="region of interest" description="Disordered" evidence="1">
    <location>
        <begin position="1"/>
        <end position="29"/>
    </location>
</feature>
<evidence type="ECO:0008006" key="4">
    <source>
        <dbReference type="Google" id="ProtNLM"/>
    </source>
</evidence>
<dbReference type="InterPro" id="IPR035979">
    <property type="entry name" value="RBD_domain_sf"/>
</dbReference>
<dbReference type="SUPFAM" id="SSF54928">
    <property type="entry name" value="RNA-binding domain, RBD"/>
    <property type="match status" value="1"/>
</dbReference>
<proteinExistence type="predicted"/>
<name>A0A084B435_STACB</name>
<feature type="region of interest" description="Disordered" evidence="1">
    <location>
        <begin position="223"/>
        <end position="259"/>
    </location>
</feature>
<protein>
    <recommendedName>
        <fullName evidence="4">RRM domain-containing protein</fullName>
    </recommendedName>
</protein>